<protein>
    <submittedName>
        <fullName evidence="3">PepSY domain-containing protein</fullName>
    </submittedName>
</protein>
<keyword evidence="4" id="KW-1185">Reference proteome</keyword>
<dbReference type="InterPro" id="IPR025711">
    <property type="entry name" value="PepSY"/>
</dbReference>
<sequence>MIKLFMTIAAAGLALGAAALPAQANTLSANTVSPVSCDTSYSVRHHEFGIEQGLKREGYNVSSVNDWNGCVQAFITKTDGSQTMAFFDPLTLKPVGPNAAKG</sequence>
<gene>
    <name evidence="3" type="ORF">N8A98_05030</name>
</gene>
<feature type="chain" id="PRO_5045150453" evidence="1">
    <location>
        <begin position="25"/>
        <end position="102"/>
    </location>
</feature>
<dbReference type="Pfam" id="PF13670">
    <property type="entry name" value="PepSY_2"/>
    <property type="match status" value="1"/>
</dbReference>
<accession>A0ABY6CKK3</accession>
<organism evidence="3 4">
    <name type="scientific">Devosia neptuniae</name>
    <dbReference type="NCBI Taxonomy" id="191302"/>
    <lineage>
        <taxon>Bacteria</taxon>
        <taxon>Pseudomonadati</taxon>
        <taxon>Pseudomonadota</taxon>
        <taxon>Alphaproteobacteria</taxon>
        <taxon>Hyphomicrobiales</taxon>
        <taxon>Devosiaceae</taxon>
        <taxon>Devosia</taxon>
    </lineage>
</organism>
<evidence type="ECO:0000313" key="4">
    <source>
        <dbReference type="Proteomes" id="UP001061862"/>
    </source>
</evidence>
<name>A0ABY6CKK3_9HYPH</name>
<dbReference type="RefSeq" id="WP_262169657.1">
    <property type="nucleotide sequence ID" value="NZ_CP104965.1"/>
</dbReference>
<feature type="signal peptide" evidence="1">
    <location>
        <begin position="1"/>
        <end position="24"/>
    </location>
</feature>
<dbReference type="EMBL" id="CP104965">
    <property type="protein sequence ID" value="UXN70558.1"/>
    <property type="molecule type" value="Genomic_DNA"/>
</dbReference>
<evidence type="ECO:0000259" key="2">
    <source>
        <dbReference type="Pfam" id="PF13670"/>
    </source>
</evidence>
<evidence type="ECO:0000256" key="1">
    <source>
        <dbReference type="SAM" id="SignalP"/>
    </source>
</evidence>
<reference evidence="3 4" key="1">
    <citation type="submission" date="2022-09" db="EMBL/GenBank/DDBJ databases">
        <title>Interaction between co-microsymbionts with complementary sets of symbiotic genes in legume-rhizobium systems.</title>
        <authorList>
            <person name="Safronova V."/>
            <person name="Sazanova A."/>
            <person name="Afonin A."/>
            <person name="Chirak E."/>
        </authorList>
    </citation>
    <scope>NUCLEOTIDE SEQUENCE [LARGE SCALE GENOMIC DNA]</scope>
    <source>
        <strain evidence="3 4">A18/4-1</strain>
    </source>
</reference>
<evidence type="ECO:0000313" key="3">
    <source>
        <dbReference type="EMBL" id="UXN70558.1"/>
    </source>
</evidence>
<proteinExistence type="predicted"/>
<feature type="domain" description="PepSY" evidence="2">
    <location>
        <begin position="10"/>
        <end position="95"/>
    </location>
</feature>
<keyword evidence="1" id="KW-0732">Signal</keyword>
<dbReference type="Proteomes" id="UP001061862">
    <property type="component" value="Chromosome"/>
</dbReference>